<dbReference type="GO" id="GO:0000977">
    <property type="term" value="F:RNA polymerase II transcription regulatory region sequence-specific DNA binding"/>
    <property type="evidence" value="ECO:0007669"/>
    <property type="project" value="TreeGrafter"/>
</dbReference>
<feature type="region of interest" description="Disordered" evidence="4">
    <location>
        <begin position="1315"/>
        <end position="1335"/>
    </location>
</feature>
<dbReference type="SUPFAM" id="SSF47459">
    <property type="entry name" value="HLH, helix-loop-helix DNA-binding domain"/>
    <property type="match status" value="1"/>
</dbReference>
<keyword evidence="1" id="KW-0805">Transcription regulation</keyword>
<dbReference type="InterPro" id="IPR011598">
    <property type="entry name" value="bHLH_dom"/>
</dbReference>
<dbReference type="GO" id="GO:0071456">
    <property type="term" value="P:cellular response to hypoxia"/>
    <property type="evidence" value="ECO:0007669"/>
    <property type="project" value="TreeGrafter"/>
</dbReference>
<accession>A0A6H5ISQ3</accession>
<keyword evidence="7" id="KW-1185">Reference proteome</keyword>
<feature type="region of interest" description="Disordered" evidence="4">
    <location>
        <begin position="1020"/>
        <end position="1039"/>
    </location>
</feature>
<evidence type="ECO:0000259" key="5">
    <source>
        <dbReference type="PROSITE" id="PS50888"/>
    </source>
</evidence>
<feature type="region of interest" description="Disordered" evidence="4">
    <location>
        <begin position="575"/>
        <end position="615"/>
    </location>
</feature>
<evidence type="ECO:0000256" key="3">
    <source>
        <dbReference type="ARBA" id="ARBA00023242"/>
    </source>
</evidence>
<dbReference type="PANTHER" id="PTHR23043:SF17">
    <property type="entry name" value="PROTEIN SIMILAR"/>
    <property type="match status" value="1"/>
</dbReference>
<protein>
    <recommendedName>
        <fullName evidence="5">BHLH domain-containing protein</fullName>
    </recommendedName>
</protein>
<evidence type="ECO:0000256" key="1">
    <source>
        <dbReference type="ARBA" id="ARBA00023015"/>
    </source>
</evidence>
<feature type="compositionally biased region" description="Basic residues" evidence="4">
    <location>
        <begin position="1315"/>
        <end position="1326"/>
    </location>
</feature>
<dbReference type="InterPro" id="IPR036638">
    <property type="entry name" value="HLH_DNA-bd_sf"/>
</dbReference>
<dbReference type="GO" id="GO:0000981">
    <property type="term" value="F:DNA-binding transcription factor activity, RNA polymerase II-specific"/>
    <property type="evidence" value="ECO:0007669"/>
    <property type="project" value="TreeGrafter"/>
</dbReference>
<dbReference type="Proteomes" id="UP000479190">
    <property type="component" value="Unassembled WGS sequence"/>
</dbReference>
<dbReference type="PANTHER" id="PTHR23043">
    <property type="entry name" value="HYPOXIA-INDUCIBLE FACTOR 1 ALPHA"/>
    <property type="match status" value="1"/>
</dbReference>
<organism evidence="6 7">
    <name type="scientific">Trichogramma brassicae</name>
    <dbReference type="NCBI Taxonomy" id="86971"/>
    <lineage>
        <taxon>Eukaryota</taxon>
        <taxon>Metazoa</taxon>
        <taxon>Ecdysozoa</taxon>
        <taxon>Arthropoda</taxon>
        <taxon>Hexapoda</taxon>
        <taxon>Insecta</taxon>
        <taxon>Pterygota</taxon>
        <taxon>Neoptera</taxon>
        <taxon>Endopterygota</taxon>
        <taxon>Hymenoptera</taxon>
        <taxon>Apocrita</taxon>
        <taxon>Proctotrupomorpha</taxon>
        <taxon>Chalcidoidea</taxon>
        <taxon>Trichogrammatidae</taxon>
        <taxon>Trichogramma</taxon>
    </lineage>
</organism>
<gene>
    <name evidence="6" type="ORF">TBRA_LOCUS9569</name>
</gene>
<evidence type="ECO:0000256" key="4">
    <source>
        <dbReference type="SAM" id="MobiDB-lite"/>
    </source>
</evidence>
<dbReference type="Pfam" id="PF23171">
    <property type="entry name" value="bHLH_HIF1A"/>
    <property type="match status" value="1"/>
</dbReference>
<dbReference type="OrthoDB" id="6021714at2759"/>
<evidence type="ECO:0000313" key="7">
    <source>
        <dbReference type="Proteomes" id="UP000479190"/>
    </source>
</evidence>
<evidence type="ECO:0000313" key="6">
    <source>
        <dbReference type="EMBL" id="CAB0037757.1"/>
    </source>
</evidence>
<dbReference type="GO" id="GO:0046983">
    <property type="term" value="F:protein dimerization activity"/>
    <property type="evidence" value="ECO:0007669"/>
    <property type="project" value="InterPro"/>
</dbReference>
<dbReference type="EMBL" id="CADCXV010000867">
    <property type="protein sequence ID" value="CAB0037757.1"/>
    <property type="molecule type" value="Genomic_DNA"/>
</dbReference>
<feature type="compositionally biased region" description="Acidic residues" evidence="4">
    <location>
        <begin position="587"/>
        <end position="603"/>
    </location>
</feature>
<reference evidence="6 7" key="1">
    <citation type="submission" date="2020-02" db="EMBL/GenBank/DDBJ databases">
        <authorList>
            <person name="Ferguson B K."/>
        </authorList>
    </citation>
    <scope>NUCLEOTIDE SEQUENCE [LARGE SCALE GENOMIC DNA]</scope>
</reference>
<dbReference type="GO" id="GO:0010557">
    <property type="term" value="P:positive regulation of macromolecule biosynthetic process"/>
    <property type="evidence" value="ECO:0007669"/>
    <property type="project" value="UniProtKB-ARBA"/>
</dbReference>
<feature type="region of interest" description="Disordered" evidence="4">
    <location>
        <begin position="73"/>
        <end position="101"/>
    </location>
</feature>
<sequence length="1541" mass="170651">MDLRELQHLPRLLRLYRRKTKQHECIRMASARFFLFSLFFHLVRVLGKTSQRRRVRLYLEILYCENSSRDRPKLADISSVPRHQKKDRNKRKKNRSRDRVQGHERKIDVIYLERVFVQHMCAVHAIYVRSIISVYTAQNHKMLQSACQQQQRNQPVSACCSLQPVSYPNGAGARNQDISVLSQCCEYGANTECGDHVGPCSELINGPVDVEDLAEFCRFLDQGETTQACHVPAQQQPTQPVAQNVVPMGTDDSPHYGQPRVVQCVNNAVNAPSNNYCQVQQVPNVNGVVSTSNSHSNYTQPVKRVTIDVEDLGKFYNHLGQSNGNTCQSQITPNCNYTVPQRQQQHQQQQHPVQPIQCPSSVNSGCGYSCQAQQPAQQHVPLPPIQNPNNYVPAQLNQAPFIPPSMTVEQAAFNYCTDNRWMACPATSYCPLYDESQRPLTSWQALPCAQSFQNYYLHDEDALEEYLSNEKRKEKSRDAARNRRFREGHVFNDLGDELPIPTCEVRHLDKASIMRLALAHLKTRQLVDSGTWILWVRVSLTTAIHATTTRSESPSHSSHRRSVIHCTGRYVQNAEVQKGPAIAPTSSDDENNNTPISEEDDAVREDKSGDEKGPPKAFLVLVASPVPHPSNIEIALGKYTFLSKHNLNMKFTYADDKLRHLEHEKLGTYALQPQQSQSLLLCTQERICASSNKRLRGTRIASNAKQKRDLSSRVRHTYGGWACRNKKLATNSEKARVIRSAVASIASDVCLAGVEHEDEVYSTRQVGARAAASPLLKDSPKKVQVQVQSPPPAYVAPSLALPALSPIAQVVSPASLRRPLEPTTPHSVTKSLFLQACKPRAAVPAVPRVFKEDIENHPFEVCSSDVSIRSATDRLVHGLHSFEQQIKPNDDDDADQLLNPIIFPDEEDQELVDEVLKKSESTTANLFAPRTEDMNKGFLTFSEDQPGIAMLKEEPDDLTHLAPEAGDECVPLDDGPLLTDVLDEFLLSGNYCSLLGPEGPQDPLTEAVCRAQFETNFGQSLRSDSAGSSSGVSSDPLSINPSILGQSSADCLQLGDPLRDDCSSDGGDPFIYRDTPSRCSLGTDLPSPTMSKVRAEPKLSSSPWIDMNDVKGLWPLQSLDGSGIDDSLSPTGSIGCGTGALSDEEMLMLGITDVNVEEEVNCKPFIAVNDNEEAMELLINNDAVMWGPRQSTIKKSKCISNNNSRNFCSSNHSSSNHSSSKHGSAAVSARSAVVLVGHSGVRDLRRQRFLLEQHAPTTEARPAKGSATLSDRSGHSARRRSPANGAALLRRQFLSRLVLSALGSARRRLLERRVERPRRQRQREKRRWTNDRRSKVSSARLGSVLRLRIDVIFSQNRLERRRLLRGKARATGEQRRALLVLPGGHTARVRASRAFDVGAGSIGADDIAPRLSRQDPRPCRRRRQGRNGLLDFSHGLSERARTSCVRCTGRKRNDSGSSSNSSVNVPCIRRKNLQQQMGAAVAAASAKSFGGLDVLCTELSIEPLDNDDVLSQLWNSSVSLAGRGCFITAVNARPVCSTALS</sequence>
<feature type="compositionally biased region" description="Low complexity" evidence="4">
    <location>
        <begin position="1020"/>
        <end position="1038"/>
    </location>
</feature>
<feature type="region of interest" description="Disordered" evidence="4">
    <location>
        <begin position="1406"/>
        <end position="1425"/>
    </location>
</feature>
<dbReference type="SMART" id="SM00353">
    <property type="entry name" value="HLH"/>
    <property type="match status" value="1"/>
</dbReference>
<feature type="domain" description="BHLH" evidence="5">
    <location>
        <begin position="471"/>
        <end position="524"/>
    </location>
</feature>
<dbReference type="PROSITE" id="PS50888">
    <property type="entry name" value="BHLH"/>
    <property type="match status" value="1"/>
</dbReference>
<evidence type="ECO:0000256" key="2">
    <source>
        <dbReference type="ARBA" id="ARBA00023163"/>
    </source>
</evidence>
<proteinExistence type="predicted"/>
<feature type="region of interest" description="Disordered" evidence="4">
    <location>
        <begin position="1252"/>
        <end position="1284"/>
    </location>
</feature>
<keyword evidence="2" id="KW-0804">Transcription</keyword>
<keyword evidence="3" id="KW-0539">Nucleus</keyword>
<feature type="compositionally biased region" description="Basic and acidic residues" evidence="4">
    <location>
        <begin position="604"/>
        <end position="614"/>
    </location>
</feature>
<feature type="compositionally biased region" description="Basic residues" evidence="4">
    <location>
        <begin position="82"/>
        <end position="96"/>
    </location>
</feature>
<name>A0A6H5ISQ3_9HYME</name>